<dbReference type="PANTHER" id="PTHR24198:SF194">
    <property type="entry name" value="INVERSIN-A"/>
    <property type="match status" value="1"/>
</dbReference>
<feature type="domain" description="CARD" evidence="4">
    <location>
        <begin position="7"/>
        <end position="79"/>
    </location>
</feature>
<feature type="repeat" description="ANK" evidence="3">
    <location>
        <begin position="583"/>
        <end position="615"/>
    </location>
</feature>
<organism evidence="5 6">
    <name type="scientific">Ictalurus punctatus</name>
    <name type="common">Channel catfish</name>
    <name type="synonym">Silurus punctatus</name>
    <dbReference type="NCBI Taxonomy" id="7998"/>
    <lineage>
        <taxon>Eukaryota</taxon>
        <taxon>Metazoa</taxon>
        <taxon>Chordata</taxon>
        <taxon>Craniata</taxon>
        <taxon>Vertebrata</taxon>
        <taxon>Euteleostomi</taxon>
        <taxon>Actinopterygii</taxon>
        <taxon>Neopterygii</taxon>
        <taxon>Teleostei</taxon>
        <taxon>Ostariophysi</taxon>
        <taxon>Siluriformes</taxon>
        <taxon>Ictaluridae</taxon>
        <taxon>Ictalurus</taxon>
    </lineage>
</organism>
<dbReference type="SUPFAM" id="SSF47986">
    <property type="entry name" value="DEATH domain"/>
    <property type="match status" value="1"/>
</dbReference>
<feature type="repeat" description="ANK" evidence="3">
    <location>
        <begin position="230"/>
        <end position="262"/>
    </location>
</feature>
<feature type="repeat" description="ANK" evidence="3">
    <location>
        <begin position="484"/>
        <end position="516"/>
    </location>
</feature>
<feature type="repeat" description="ANK" evidence="3">
    <location>
        <begin position="293"/>
        <end position="325"/>
    </location>
</feature>
<protein>
    <submittedName>
        <fullName evidence="6">CARD- and ANK-domain containing inflammasome adapter protein</fullName>
    </submittedName>
</protein>
<evidence type="ECO:0000259" key="4">
    <source>
        <dbReference type="PROSITE" id="PS50209"/>
    </source>
</evidence>
<feature type="repeat" description="ANK" evidence="3">
    <location>
        <begin position="651"/>
        <end position="683"/>
    </location>
</feature>
<dbReference type="InterPro" id="IPR002110">
    <property type="entry name" value="Ankyrin_rpt"/>
</dbReference>
<dbReference type="RefSeq" id="XP_017310862.1">
    <property type="nucleotide sequence ID" value="XM_017455373.3"/>
</dbReference>
<dbReference type="Pfam" id="PF12796">
    <property type="entry name" value="Ank_2"/>
    <property type="match status" value="4"/>
</dbReference>
<dbReference type="AlphaFoldDB" id="A0A2D0PXV3"/>
<dbReference type="GO" id="GO:0045087">
    <property type="term" value="P:innate immune response"/>
    <property type="evidence" value="ECO:0007669"/>
    <property type="project" value="Ensembl"/>
</dbReference>
<proteinExistence type="predicted"/>
<dbReference type="Pfam" id="PF00619">
    <property type="entry name" value="CARD"/>
    <property type="match status" value="1"/>
</dbReference>
<dbReference type="Gene3D" id="1.25.40.20">
    <property type="entry name" value="Ankyrin repeat-containing domain"/>
    <property type="match status" value="5"/>
</dbReference>
<dbReference type="InterPro" id="IPR011029">
    <property type="entry name" value="DEATH-like_dom_sf"/>
</dbReference>
<dbReference type="PROSITE" id="PS50297">
    <property type="entry name" value="ANK_REP_REGION"/>
    <property type="match status" value="11"/>
</dbReference>
<dbReference type="SUPFAM" id="SSF48403">
    <property type="entry name" value="Ankyrin repeat"/>
    <property type="match status" value="2"/>
</dbReference>
<gene>
    <name evidence="6" type="primary">caiap</name>
</gene>
<feature type="repeat" description="ANK" evidence="3">
    <location>
        <begin position="451"/>
        <end position="483"/>
    </location>
</feature>
<dbReference type="PROSITE" id="PS50088">
    <property type="entry name" value="ANK_REPEAT"/>
    <property type="match status" value="11"/>
</dbReference>
<feature type="repeat" description="ANK" evidence="3">
    <location>
        <begin position="517"/>
        <end position="549"/>
    </location>
</feature>
<dbReference type="PRINTS" id="PR01415">
    <property type="entry name" value="ANKYRIN"/>
</dbReference>
<keyword evidence="5" id="KW-1185">Reference proteome</keyword>
<dbReference type="PROSITE" id="PS50209">
    <property type="entry name" value="CARD"/>
    <property type="match status" value="1"/>
</dbReference>
<evidence type="ECO:0000313" key="6">
    <source>
        <dbReference type="RefSeq" id="XP_017310862.1"/>
    </source>
</evidence>
<dbReference type="InterPro" id="IPR036770">
    <property type="entry name" value="Ankyrin_rpt-contain_sf"/>
</dbReference>
<dbReference type="STRING" id="7998.ENSIPUP00000018038"/>
<dbReference type="InterPro" id="IPR001315">
    <property type="entry name" value="CARD"/>
</dbReference>
<accession>A0A2D0PXV3</accession>
<evidence type="ECO:0000256" key="1">
    <source>
        <dbReference type="ARBA" id="ARBA00022737"/>
    </source>
</evidence>
<dbReference type="KEGG" id="ipu:108257515"/>
<dbReference type="Proteomes" id="UP000221080">
    <property type="component" value="Chromosome 25"/>
</dbReference>
<dbReference type="OrthoDB" id="20872at2759"/>
<evidence type="ECO:0000256" key="3">
    <source>
        <dbReference type="PROSITE-ProRule" id="PRU00023"/>
    </source>
</evidence>
<feature type="repeat" description="ANK" evidence="3">
    <location>
        <begin position="418"/>
        <end position="450"/>
    </location>
</feature>
<reference evidence="5" key="1">
    <citation type="journal article" date="2016" name="Nat. Commun.">
        <title>The channel catfish genome sequence provides insights into the evolution of scale formation in teleosts.</title>
        <authorList>
            <person name="Liu Z."/>
            <person name="Liu S."/>
            <person name="Yao J."/>
            <person name="Bao L."/>
            <person name="Zhang J."/>
            <person name="Li Y."/>
            <person name="Jiang C."/>
            <person name="Sun L."/>
            <person name="Wang R."/>
            <person name="Zhang Y."/>
            <person name="Zhou T."/>
            <person name="Zeng Q."/>
            <person name="Fu Q."/>
            <person name="Gao S."/>
            <person name="Li N."/>
            <person name="Koren S."/>
            <person name="Jiang Y."/>
            <person name="Zimin A."/>
            <person name="Xu P."/>
            <person name="Phillippy A.M."/>
            <person name="Geng X."/>
            <person name="Song L."/>
            <person name="Sun F."/>
            <person name="Li C."/>
            <person name="Wang X."/>
            <person name="Chen A."/>
            <person name="Jin Y."/>
            <person name="Yuan Z."/>
            <person name="Yang Y."/>
            <person name="Tan S."/>
            <person name="Peatman E."/>
            <person name="Lu J."/>
            <person name="Qin Z."/>
            <person name="Dunham R."/>
            <person name="Li Z."/>
            <person name="Sonstegard T."/>
            <person name="Feng J."/>
            <person name="Danzmann R.G."/>
            <person name="Schroeder S."/>
            <person name="Scheffler B."/>
            <person name="Duke M.V."/>
            <person name="Ballard L."/>
            <person name="Kucuktas H."/>
            <person name="Kaltenboeck L."/>
            <person name="Liu H."/>
            <person name="Armbruster J."/>
            <person name="Xie Y."/>
            <person name="Kirby M.L."/>
            <person name="Tian Y."/>
            <person name="Flanagan M.E."/>
            <person name="Mu W."/>
            <person name="Waldbieser G.C."/>
        </authorList>
    </citation>
    <scope>NUCLEOTIDE SEQUENCE [LARGE SCALE GENOMIC DNA]</scope>
    <source>
        <strain evidence="5">SDA103</strain>
    </source>
</reference>
<dbReference type="PANTHER" id="PTHR24198">
    <property type="entry name" value="ANKYRIN REPEAT AND PROTEIN KINASE DOMAIN-CONTAINING PROTEIN"/>
    <property type="match status" value="1"/>
</dbReference>
<name>A0A2D0PXV3_ICTPU</name>
<dbReference type="Gene3D" id="1.10.533.10">
    <property type="entry name" value="Death Domain, Fas"/>
    <property type="match status" value="1"/>
</dbReference>
<dbReference type="GeneID" id="108257515"/>
<dbReference type="Pfam" id="PF00023">
    <property type="entry name" value="Ank"/>
    <property type="match status" value="1"/>
</dbReference>
<keyword evidence="1" id="KW-0677">Repeat</keyword>
<dbReference type="GO" id="GO:0042981">
    <property type="term" value="P:regulation of apoptotic process"/>
    <property type="evidence" value="ECO:0007669"/>
    <property type="project" value="InterPro"/>
</dbReference>
<dbReference type="CTD" id="557416"/>
<sequence>MGSTKFTNPYAIEVIRTRRKELVGGISNTEDLLDLLVSNGVLLPENRVLVSSIAAQEEKNSRMLNILVSRGERACRIFFYPCLKCAQPDLYQNMKTYVGQLNENIKDTRRQLIGYLLEKDRQCPIKKIQDTSRNPLYEGSLHKSKKTELASSLYELKKSSAKPEDSSTAIFKAVCTGDVPLLQELIRGININDRTASSGTILHLAAEHGQVSVINFLLCQGVKLDLRDHLGRTALHKASEMGHTAAVVALIRAGADIYAKDQASKTPQHLAAQNGHENTVRTLVVEERRSFKNQTTFLHMAAVDDDSVLAEILLSNGASVDTRDGQRKTALFHAISRGNEKTAAVLLQAGAQVDYGIIEAAFELNSKPMLSLLLMNIKTAMSENELKSILFKAVQRNLDMIVAALIDSGVDVNVCNDLGYTPLLLAIELSNLEVFKVLVSNKAQLDKRLPNQMSALHLAIQSGSMPITEILLDMGMKPNIIGPKEQMPLHFSALHNQPALMALLLHNGAQINSVTQDGFTALHLASQSGHKESVAQLLEGKADVHAQDRQARTALHWAAAQGDAGIIKLLLHAGSNTHTVEKDKKTPLHLAAMAGHAQAVSTLLSAKANVAAKDMDGCTALHYAARNGHVHVAAVILTSGRNKNVNERNVWRRTPLHLAAEHGKELVVGLLLERQAKINATDNNKDTPLHWACRTGYLGTVQKLVNWTLGEKVNLKATNNVMKTPLQVAEAEGTLNHQNIVVLLKRKMFLIK</sequence>
<feature type="repeat" description="ANK" evidence="3">
    <location>
        <begin position="197"/>
        <end position="229"/>
    </location>
</feature>
<feature type="repeat" description="ANK" evidence="3">
    <location>
        <begin position="550"/>
        <end position="582"/>
    </location>
</feature>
<evidence type="ECO:0000313" key="5">
    <source>
        <dbReference type="Proteomes" id="UP000221080"/>
    </source>
</evidence>
<evidence type="ECO:0000256" key="2">
    <source>
        <dbReference type="ARBA" id="ARBA00023043"/>
    </source>
</evidence>
<dbReference type="SMART" id="SM00248">
    <property type="entry name" value="ANK"/>
    <property type="match status" value="16"/>
</dbReference>
<keyword evidence="2 3" id="KW-0040">ANK repeat</keyword>
<reference evidence="6" key="2">
    <citation type="submission" date="2025-08" db="UniProtKB">
        <authorList>
            <consortium name="RefSeq"/>
        </authorList>
    </citation>
    <scope>IDENTIFICATION</scope>
    <source>
        <tissue evidence="6">Blood</tissue>
    </source>
</reference>
<dbReference type="CDD" id="cd01671">
    <property type="entry name" value="CARD"/>
    <property type="match status" value="1"/>
</dbReference>
<feature type="repeat" description="ANK" evidence="3">
    <location>
        <begin position="616"/>
        <end position="648"/>
    </location>
</feature>